<dbReference type="RefSeq" id="XP_025434009.1">
    <property type="nucleotide sequence ID" value="XM_025576259.1"/>
</dbReference>
<protein>
    <submittedName>
        <fullName evidence="2">Uncharacterized protein</fullName>
    </submittedName>
</protein>
<keyword evidence="3" id="KW-1185">Reference proteome</keyword>
<dbReference type="GeneID" id="37077487"/>
<name>A0A318ZM60_9EURO</name>
<evidence type="ECO:0000256" key="1">
    <source>
        <dbReference type="SAM" id="MobiDB-lite"/>
    </source>
</evidence>
<reference evidence="2 3" key="1">
    <citation type="submission" date="2016-12" db="EMBL/GenBank/DDBJ databases">
        <title>The genomes of Aspergillus section Nigri reveals drivers in fungal speciation.</title>
        <authorList>
            <consortium name="DOE Joint Genome Institute"/>
            <person name="Vesth T.C."/>
            <person name="Nybo J."/>
            <person name="Theobald S."/>
            <person name="Brandl J."/>
            <person name="Frisvad J.C."/>
            <person name="Nielsen K.F."/>
            <person name="Lyhne E.K."/>
            <person name="Kogle M.E."/>
            <person name="Kuo A."/>
            <person name="Riley R."/>
            <person name="Clum A."/>
            <person name="Nolan M."/>
            <person name="Lipzen A."/>
            <person name="Salamov A."/>
            <person name="Henrissat B."/>
            <person name="Wiebenga A."/>
            <person name="De Vries R.P."/>
            <person name="Grigoriev I.V."/>
            <person name="Mortensen U.H."/>
            <person name="Andersen M.R."/>
            <person name="Baker S.E."/>
        </authorList>
    </citation>
    <scope>NUCLEOTIDE SEQUENCE [LARGE SCALE GENOMIC DNA]</scope>
    <source>
        <strain evidence="2 3">JOP 1030-1</strain>
    </source>
</reference>
<accession>A0A318ZM60</accession>
<feature type="compositionally biased region" description="Basic and acidic residues" evidence="1">
    <location>
        <begin position="199"/>
        <end position="214"/>
    </location>
</feature>
<evidence type="ECO:0000313" key="3">
    <source>
        <dbReference type="Proteomes" id="UP000248349"/>
    </source>
</evidence>
<dbReference type="EMBL" id="KZ821222">
    <property type="protein sequence ID" value="PYH48027.1"/>
    <property type="molecule type" value="Genomic_DNA"/>
</dbReference>
<gene>
    <name evidence="2" type="ORF">BP01DRAFT_363212</name>
</gene>
<feature type="region of interest" description="Disordered" evidence="1">
    <location>
        <begin position="199"/>
        <end position="222"/>
    </location>
</feature>
<organism evidence="2 3">
    <name type="scientific">Aspergillus saccharolyticus JOP 1030-1</name>
    <dbReference type="NCBI Taxonomy" id="1450539"/>
    <lineage>
        <taxon>Eukaryota</taxon>
        <taxon>Fungi</taxon>
        <taxon>Dikarya</taxon>
        <taxon>Ascomycota</taxon>
        <taxon>Pezizomycotina</taxon>
        <taxon>Eurotiomycetes</taxon>
        <taxon>Eurotiomycetidae</taxon>
        <taxon>Eurotiales</taxon>
        <taxon>Aspergillaceae</taxon>
        <taxon>Aspergillus</taxon>
        <taxon>Aspergillus subgen. Circumdati</taxon>
    </lineage>
</organism>
<evidence type="ECO:0000313" key="2">
    <source>
        <dbReference type="EMBL" id="PYH48027.1"/>
    </source>
</evidence>
<proteinExistence type="predicted"/>
<sequence length="355" mass="40895">MGGETDAPGACLRGEFWIGFQYPGDKRAWSSWEITATLSEKEMEVRGGRRAHFVARMTKMDPSFVATLYSDGTEQTCAVKFAVTVTNSHVSQAVDQPDTELNHDLFDPRLRNYTDPEFHHMVHIASQLQRKQTVSTRCPAYHEHLMLRLEDLVPEDFRRLRAADQLGKAACAPNYDELLDISKGVCGLVTFLRMDEVPPRAPERPDKELKERRLPPLPSPPQLETLKKAERRLLKSKFRDTLCRLRRLNLIHRNPSPEHLVWLSKQKTGPDGSPQNMLFDFWILGLRHMDEFQPGRDPDPLLFNRQQWNDHLRASGLLAPVAPKQNQNSDDDIFAEWVEPGDYYPNMDWVEGEED</sequence>
<dbReference type="AlphaFoldDB" id="A0A318ZM60"/>
<dbReference type="Proteomes" id="UP000248349">
    <property type="component" value="Unassembled WGS sequence"/>
</dbReference>